<dbReference type="RefSeq" id="YP_001425970.1">
    <property type="nucleotide sequence ID" value="NC_008603.1"/>
</dbReference>
<evidence type="ECO:0000313" key="2">
    <source>
        <dbReference type="Proteomes" id="UP000204095"/>
    </source>
</evidence>
<sequence>MLPICYNSTYLVLFIYFIIFKSQLHARGQHSSWGDHGFFWEQVRSPSARDFQSRWEEGSRDRWECR</sequence>
<organism evidence="1 2">
    <name type="scientific">Paramecium bursaria Chlorella virus FR483</name>
    <name type="common">PBCV-FR483</name>
    <dbReference type="NCBI Taxonomy" id="399781"/>
    <lineage>
        <taxon>Viruses</taxon>
        <taxon>Varidnaviria</taxon>
        <taxon>Bamfordvirae</taxon>
        <taxon>Nucleocytoviricota</taxon>
        <taxon>Megaviricetes</taxon>
        <taxon>Algavirales</taxon>
        <taxon>Phycodnaviridae</taxon>
        <taxon>Chlorovirus</taxon>
        <taxon>Chlorovirus conductrix</taxon>
        <taxon>Paramecium bursaria Chlorella virus A1</taxon>
    </lineage>
</organism>
<protein>
    <submittedName>
        <fullName evidence="1">Uncharacterized protein n338R</fullName>
    </submittedName>
</protein>
<accession>A7J742</accession>
<reference evidence="1 2" key="1">
    <citation type="journal article" date="2007" name="Virology">
        <title>Sequence and annotation of the 314-kb MT325 and the 321-kb FR483 viruses that infect Chlorella Pbi.</title>
        <authorList>
            <person name="Fitzgerald L.A."/>
            <person name="Graves M.V."/>
            <person name="Li X."/>
            <person name="Feldblyum T."/>
            <person name="Hartigan J."/>
            <person name="Van Etten J.L."/>
        </authorList>
    </citation>
    <scope>NUCLEOTIDE SEQUENCE [LARGE SCALE GENOMIC DNA]</scope>
    <source>
        <strain evidence="1 2">FR483</strain>
    </source>
</reference>
<dbReference type="Proteomes" id="UP000204095">
    <property type="component" value="Segment"/>
</dbReference>
<dbReference type="KEGG" id="vg:5470115"/>
<name>A7J742_PBCVF</name>
<dbReference type="GeneID" id="5470115"/>
<organismHost>
    <name type="scientific">Paramecium bursaria</name>
    <dbReference type="NCBI Taxonomy" id="74790"/>
</organismHost>
<evidence type="ECO:0000313" key="1">
    <source>
        <dbReference type="EMBL" id="ABT15623.1"/>
    </source>
</evidence>
<dbReference type="EMBL" id="DQ890022">
    <property type="protein sequence ID" value="ABT15623.1"/>
    <property type="molecule type" value="Genomic_DNA"/>
</dbReference>
<gene>
    <name evidence="1" type="primary">n338R</name>
    <name evidence="1" type="ORF">FR483_n338R</name>
</gene>
<proteinExistence type="predicted"/>